<comment type="caution">
    <text evidence="2">The sequence shown here is derived from an EMBL/GenBank/DDBJ whole genome shotgun (WGS) entry which is preliminary data.</text>
</comment>
<proteinExistence type="predicted"/>
<reference evidence="2 3" key="1">
    <citation type="submission" date="2020-11" db="EMBL/GenBank/DDBJ databases">
        <title>Streptomyces spirodelae sp. nov., isolated from duckweed.</title>
        <authorList>
            <person name="Saimee Y."/>
            <person name="Duangmal K."/>
        </authorList>
    </citation>
    <scope>NUCLEOTIDE SEQUENCE [LARGE SCALE GENOMIC DNA]</scope>
    <source>
        <strain evidence="2 3">S16-07</strain>
    </source>
</reference>
<gene>
    <name evidence="2" type="ORF">ITI46_07780</name>
</gene>
<organism evidence="2 3">
    <name type="scientific">Streptomyces oryzae</name>
    <dbReference type="NCBI Taxonomy" id="1434886"/>
    <lineage>
        <taxon>Bacteria</taxon>
        <taxon>Bacillati</taxon>
        <taxon>Actinomycetota</taxon>
        <taxon>Actinomycetes</taxon>
        <taxon>Kitasatosporales</taxon>
        <taxon>Streptomycetaceae</taxon>
        <taxon>Streptomyces</taxon>
    </lineage>
</organism>
<evidence type="ECO:0000313" key="2">
    <source>
        <dbReference type="EMBL" id="MBO8191592.1"/>
    </source>
</evidence>
<dbReference type="InterPro" id="IPR036663">
    <property type="entry name" value="Fumarylacetoacetase_C_sf"/>
</dbReference>
<evidence type="ECO:0000256" key="1">
    <source>
        <dbReference type="SAM" id="MobiDB-lite"/>
    </source>
</evidence>
<feature type="compositionally biased region" description="Pro residues" evidence="1">
    <location>
        <begin position="93"/>
        <end position="104"/>
    </location>
</feature>
<dbReference type="RefSeq" id="WP_209238690.1">
    <property type="nucleotide sequence ID" value="NZ_JADKMA010000026.1"/>
</dbReference>
<dbReference type="Proteomes" id="UP001519064">
    <property type="component" value="Unassembled WGS sequence"/>
</dbReference>
<dbReference type="SUPFAM" id="SSF56529">
    <property type="entry name" value="FAH"/>
    <property type="match status" value="1"/>
</dbReference>
<name>A0ABS3X884_9ACTN</name>
<protein>
    <submittedName>
        <fullName evidence="2">Uncharacterized protein</fullName>
    </submittedName>
</protein>
<evidence type="ECO:0000313" key="3">
    <source>
        <dbReference type="Proteomes" id="UP001519064"/>
    </source>
</evidence>
<dbReference type="Gene3D" id="3.90.850.10">
    <property type="entry name" value="Fumarylacetoacetase-like, C-terminal domain"/>
    <property type="match status" value="1"/>
</dbReference>
<feature type="region of interest" description="Disordered" evidence="1">
    <location>
        <begin position="70"/>
        <end position="104"/>
    </location>
</feature>
<keyword evidence="3" id="KW-1185">Reference proteome</keyword>
<dbReference type="EMBL" id="JADKMA010000026">
    <property type="protein sequence ID" value="MBO8191592.1"/>
    <property type="molecule type" value="Genomic_DNA"/>
</dbReference>
<accession>A0ABS3X884</accession>
<sequence length="104" mass="10739">MEEQDESWVAATASALLAAEYERVPINALTFRWPGLSLETTYRVQAAVVERRLAAGARVVGHKTGVAVLGLRSPRRPGSPAAPPVVPAATAPGTPPPPPGPPAA</sequence>